<dbReference type="InterPro" id="IPR012334">
    <property type="entry name" value="Pectin_lyas_fold"/>
</dbReference>
<dbReference type="PANTHER" id="PTHR31707">
    <property type="entry name" value="PECTINESTERASE"/>
    <property type="match status" value="1"/>
</dbReference>
<comment type="caution">
    <text evidence="11">The sequence shown here is derived from an EMBL/GenBank/DDBJ whole genome shotgun (WGS) entry which is preliminary data.</text>
</comment>
<evidence type="ECO:0000256" key="8">
    <source>
        <dbReference type="RuleBase" id="RU000589"/>
    </source>
</evidence>
<proteinExistence type="predicted"/>
<feature type="region of interest" description="Disordered" evidence="9">
    <location>
        <begin position="57"/>
        <end position="83"/>
    </location>
</feature>
<feature type="signal peptide" evidence="8">
    <location>
        <begin position="1"/>
        <end position="21"/>
    </location>
</feature>
<dbReference type="InterPro" id="IPR011050">
    <property type="entry name" value="Pectin_lyase_fold/virulence"/>
</dbReference>
<evidence type="ECO:0000256" key="5">
    <source>
        <dbReference type="ARBA" id="ARBA00023085"/>
    </source>
</evidence>
<keyword evidence="8" id="KW-0964">Secreted</keyword>
<reference evidence="11" key="1">
    <citation type="submission" date="2020-08" db="EMBL/GenBank/DDBJ databases">
        <title>Plant Genome Project.</title>
        <authorList>
            <person name="Zhang R.-G."/>
        </authorList>
    </citation>
    <scope>NUCLEOTIDE SEQUENCE</scope>
    <source>
        <strain evidence="11">WSP0</strain>
        <tissue evidence="11">Leaf</tissue>
    </source>
</reference>
<dbReference type="EC" id="3.1.1.11" evidence="8"/>
<keyword evidence="12" id="KW-1185">Reference proteome</keyword>
<gene>
    <name evidence="11" type="ORF">RHGRI_008349</name>
</gene>
<keyword evidence="4 8" id="KW-0378">Hydrolase</keyword>
<dbReference type="EMBL" id="JACTNZ010000003">
    <property type="protein sequence ID" value="KAG5558392.1"/>
    <property type="molecule type" value="Genomic_DNA"/>
</dbReference>
<evidence type="ECO:0000256" key="2">
    <source>
        <dbReference type="ARBA" id="ARBA00005184"/>
    </source>
</evidence>
<evidence type="ECO:0000313" key="11">
    <source>
        <dbReference type="EMBL" id="KAG5558392.1"/>
    </source>
</evidence>
<evidence type="ECO:0000256" key="6">
    <source>
        <dbReference type="ARBA" id="ARBA00023316"/>
    </source>
</evidence>
<feature type="compositionally biased region" description="Polar residues" evidence="9">
    <location>
        <begin position="30"/>
        <end position="44"/>
    </location>
</feature>
<keyword evidence="5 8" id="KW-0063">Aspartyl esterase</keyword>
<name>A0AAV6L0Y0_9ERIC</name>
<feature type="region of interest" description="Disordered" evidence="9">
    <location>
        <begin position="184"/>
        <end position="227"/>
    </location>
</feature>
<evidence type="ECO:0000256" key="4">
    <source>
        <dbReference type="ARBA" id="ARBA00022801"/>
    </source>
</evidence>
<feature type="chain" id="PRO_5043104617" description="Pectinesterase" evidence="8">
    <location>
        <begin position="22"/>
        <end position="227"/>
    </location>
</feature>
<feature type="compositionally biased region" description="Basic and acidic residues" evidence="9">
    <location>
        <begin position="218"/>
        <end position="227"/>
    </location>
</feature>
<dbReference type="InterPro" id="IPR000070">
    <property type="entry name" value="Pectinesterase_cat"/>
</dbReference>
<dbReference type="PROSITE" id="PS00800">
    <property type="entry name" value="PECTINESTERASE_1"/>
    <property type="match status" value="1"/>
</dbReference>
<evidence type="ECO:0000256" key="9">
    <source>
        <dbReference type="SAM" id="MobiDB-lite"/>
    </source>
</evidence>
<evidence type="ECO:0000256" key="1">
    <source>
        <dbReference type="ARBA" id="ARBA00004191"/>
    </source>
</evidence>
<keyword evidence="6 8" id="KW-0961">Cell wall biogenesis/degradation</keyword>
<feature type="compositionally biased region" description="Basic and acidic residues" evidence="9">
    <location>
        <begin position="195"/>
        <end position="211"/>
    </location>
</feature>
<feature type="compositionally biased region" description="Basic residues" evidence="9">
    <location>
        <begin position="57"/>
        <end position="67"/>
    </location>
</feature>
<dbReference type="GO" id="GO:0042545">
    <property type="term" value="P:cell wall modification"/>
    <property type="evidence" value="ECO:0007669"/>
    <property type="project" value="UniProtKB-UniRule"/>
</dbReference>
<accession>A0AAV6L0Y0</accession>
<evidence type="ECO:0000256" key="3">
    <source>
        <dbReference type="ARBA" id="ARBA00022512"/>
    </source>
</evidence>
<dbReference type="GO" id="GO:0045490">
    <property type="term" value="P:pectin catabolic process"/>
    <property type="evidence" value="ECO:0007669"/>
    <property type="project" value="UniProtKB-UniRule"/>
</dbReference>
<dbReference type="Proteomes" id="UP000823749">
    <property type="component" value="Chromosome 3"/>
</dbReference>
<evidence type="ECO:0000259" key="10">
    <source>
        <dbReference type="Pfam" id="PF01095"/>
    </source>
</evidence>
<dbReference type="GO" id="GO:0030599">
    <property type="term" value="F:pectinesterase activity"/>
    <property type="evidence" value="ECO:0007669"/>
    <property type="project" value="UniProtKB-UniRule"/>
</dbReference>
<evidence type="ECO:0000313" key="12">
    <source>
        <dbReference type="Proteomes" id="UP000823749"/>
    </source>
</evidence>
<feature type="domain" description="Pectinesterase catalytic" evidence="10">
    <location>
        <begin position="85"/>
        <end position="169"/>
    </location>
</feature>
<keyword evidence="3 8" id="KW-0134">Cell wall</keyword>
<dbReference type="InterPro" id="IPR018040">
    <property type="entry name" value="Pectinesterase_Tyr_AS"/>
</dbReference>
<dbReference type="Gene3D" id="2.160.20.10">
    <property type="entry name" value="Single-stranded right-handed beta-helix, Pectin lyase-like"/>
    <property type="match status" value="1"/>
</dbReference>
<dbReference type="Pfam" id="PF01095">
    <property type="entry name" value="Pectinesterase"/>
    <property type="match status" value="1"/>
</dbReference>
<evidence type="ECO:0000256" key="7">
    <source>
        <dbReference type="ARBA" id="ARBA00047928"/>
    </source>
</evidence>
<keyword evidence="8" id="KW-0732">Signal</keyword>
<comment type="pathway">
    <text evidence="2 8">Glycan metabolism; pectin degradation; 2-dehydro-3-deoxy-D-gluconate from pectin: step 1/5.</text>
</comment>
<dbReference type="AlphaFoldDB" id="A0AAV6L0Y0"/>
<comment type="subcellular location">
    <subcellularLocation>
        <location evidence="1 8">Secreted</location>
        <location evidence="1 8">Cell wall</location>
    </subcellularLocation>
</comment>
<dbReference type="SUPFAM" id="SSF51126">
    <property type="entry name" value="Pectin lyase-like"/>
    <property type="match status" value="1"/>
</dbReference>
<protein>
    <recommendedName>
        <fullName evidence="8">Pectinesterase</fullName>
        <ecNumber evidence="8">3.1.1.11</ecNumber>
    </recommendedName>
</protein>
<sequence length="227" mass="24445">MGTSNAMKLLFLLALFTIATALAIEFASSSADSNGATPSRNVSSPEGERRLLQQMLRGRRQRGRRPRGQAGMRRAGRRRGRRAPVVVAQDGSGNFPTIKAALDASLRRKGVGRFVIHIKAGVYREVVVVDARTKNIRFTGDGIGRTIITGSNFEGLGDYGAWNSTTVSLFTIATALAIEFASSPDSNDVTTPKCFESRGRKESSATDAERKTSKREKAKGTGGHEKG</sequence>
<comment type="catalytic activity">
    <reaction evidence="7 8">
        <text>[(1-&gt;4)-alpha-D-galacturonosyl methyl ester](n) + n H2O = [(1-&gt;4)-alpha-D-galacturonosyl](n) + n methanol + n H(+)</text>
        <dbReference type="Rhea" id="RHEA:22380"/>
        <dbReference type="Rhea" id="RHEA-COMP:14570"/>
        <dbReference type="Rhea" id="RHEA-COMP:14573"/>
        <dbReference type="ChEBI" id="CHEBI:15377"/>
        <dbReference type="ChEBI" id="CHEBI:15378"/>
        <dbReference type="ChEBI" id="CHEBI:17790"/>
        <dbReference type="ChEBI" id="CHEBI:140522"/>
        <dbReference type="ChEBI" id="CHEBI:140523"/>
        <dbReference type="EC" id="3.1.1.11"/>
    </reaction>
</comment>
<feature type="region of interest" description="Disordered" evidence="9">
    <location>
        <begin position="30"/>
        <end position="49"/>
    </location>
</feature>
<comment type="function">
    <text evidence="8">Acts in the modification of cell walls via demethylesterification of cell wall pectin.</text>
</comment>
<organism evidence="11 12">
    <name type="scientific">Rhododendron griersonianum</name>
    <dbReference type="NCBI Taxonomy" id="479676"/>
    <lineage>
        <taxon>Eukaryota</taxon>
        <taxon>Viridiplantae</taxon>
        <taxon>Streptophyta</taxon>
        <taxon>Embryophyta</taxon>
        <taxon>Tracheophyta</taxon>
        <taxon>Spermatophyta</taxon>
        <taxon>Magnoliopsida</taxon>
        <taxon>eudicotyledons</taxon>
        <taxon>Gunneridae</taxon>
        <taxon>Pentapetalae</taxon>
        <taxon>asterids</taxon>
        <taxon>Ericales</taxon>
        <taxon>Ericaceae</taxon>
        <taxon>Ericoideae</taxon>
        <taxon>Rhodoreae</taxon>
        <taxon>Rhododendron</taxon>
    </lineage>
</organism>